<name>A0A318SCD5_9DEIO</name>
<dbReference type="CDD" id="cd00158">
    <property type="entry name" value="RHOD"/>
    <property type="match status" value="1"/>
</dbReference>
<proteinExistence type="predicted"/>
<dbReference type="InterPro" id="IPR036873">
    <property type="entry name" value="Rhodanese-like_dom_sf"/>
</dbReference>
<gene>
    <name evidence="2" type="ORF">DES52_101305</name>
</gene>
<sequence>MPFARDARSAYTDSVISPDVVVVDIRPQELRWKDPLETLIPNEILVSSLEKIEKGGHGITGRVVVVCEIGVRSRVAAMYLLADGVEATHLPGGVKGLKLALRS</sequence>
<feature type="domain" description="Rhodanese" evidence="1">
    <location>
        <begin position="16"/>
        <end position="102"/>
    </location>
</feature>
<reference evidence="2 3" key="1">
    <citation type="submission" date="2018-06" db="EMBL/GenBank/DDBJ databases">
        <title>Genomic Encyclopedia of Type Strains, Phase IV (KMG-IV): sequencing the most valuable type-strain genomes for metagenomic binning, comparative biology and taxonomic classification.</title>
        <authorList>
            <person name="Goeker M."/>
        </authorList>
    </citation>
    <scope>NUCLEOTIDE SEQUENCE [LARGE SCALE GENOMIC DNA]</scope>
    <source>
        <strain evidence="2 3">DSM 18048</strain>
    </source>
</reference>
<protein>
    <submittedName>
        <fullName evidence="2">Rhodanese-related sulfurtransferase</fullName>
    </submittedName>
</protein>
<dbReference type="Proteomes" id="UP000248326">
    <property type="component" value="Unassembled WGS sequence"/>
</dbReference>
<dbReference type="AlphaFoldDB" id="A0A318SCD5"/>
<dbReference type="Gene3D" id="3.40.250.10">
    <property type="entry name" value="Rhodanese-like domain"/>
    <property type="match status" value="1"/>
</dbReference>
<evidence type="ECO:0000313" key="2">
    <source>
        <dbReference type="EMBL" id="PYE56501.1"/>
    </source>
</evidence>
<keyword evidence="3" id="KW-1185">Reference proteome</keyword>
<dbReference type="EMBL" id="QJSX01000001">
    <property type="protein sequence ID" value="PYE56501.1"/>
    <property type="molecule type" value="Genomic_DNA"/>
</dbReference>
<accession>A0A318SCD5</accession>
<evidence type="ECO:0000313" key="3">
    <source>
        <dbReference type="Proteomes" id="UP000248326"/>
    </source>
</evidence>
<dbReference type="InterPro" id="IPR001763">
    <property type="entry name" value="Rhodanese-like_dom"/>
</dbReference>
<comment type="caution">
    <text evidence="2">The sequence shown here is derived from an EMBL/GenBank/DDBJ whole genome shotgun (WGS) entry which is preliminary data.</text>
</comment>
<dbReference type="GO" id="GO:0016740">
    <property type="term" value="F:transferase activity"/>
    <property type="evidence" value="ECO:0007669"/>
    <property type="project" value="UniProtKB-KW"/>
</dbReference>
<dbReference type="PROSITE" id="PS50206">
    <property type="entry name" value="RHODANESE_3"/>
    <property type="match status" value="1"/>
</dbReference>
<organism evidence="2 3">
    <name type="scientific">Deinococcus yavapaiensis KR-236</name>
    <dbReference type="NCBI Taxonomy" id="694435"/>
    <lineage>
        <taxon>Bacteria</taxon>
        <taxon>Thermotogati</taxon>
        <taxon>Deinococcota</taxon>
        <taxon>Deinococci</taxon>
        <taxon>Deinococcales</taxon>
        <taxon>Deinococcaceae</taxon>
        <taxon>Deinococcus</taxon>
    </lineage>
</organism>
<evidence type="ECO:0000259" key="1">
    <source>
        <dbReference type="PROSITE" id="PS50206"/>
    </source>
</evidence>
<keyword evidence="2" id="KW-0808">Transferase</keyword>
<dbReference type="SUPFAM" id="SSF52821">
    <property type="entry name" value="Rhodanese/Cell cycle control phosphatase"/>
    <property type="match status" value="1"/>
</dbReference>